<dbReference type="Pfam" id="PF01168">
    <property type="entry name" value="Ala_racemase_N"/>
    <property type="match status" value="1"/>
</dbReference>
<dbReference type="InterPro" id="IPR001608">
    <property type="entry name" value="Ala_racemase_N"/>
</dbReference>
<dbReference type="SUPFAM" id="SSF50621">
    <property type="entry name" value="Alanine racemase C-terminal domain-like"/>
    <property type="match status" value="1"/>
</dbReference>
<dbReference type="Gene3D" id="2.40.37.10">
    <property type="entry name" value="Lyase, Ornithine Decarboxylase, Chain A, domain 1"/>
    <property type="match status" value="1"/>
</dbReference>
<name>A0A1W1EK90_9ZZZZ</name>
<dbReference type="PANTHER" id="PTHR30511">
    <property type="entry name" value="ALANINE RACEMASE"/>
    <property type="match status" value="1"/>
</dbReference>
<sequence>MAYITISRDNFHYNLQQINKLVSLDKIAVVLKDNAYGHGLEIIAQLSQEYGIKHSVVKSIKEANIIKEYFETILILNDKPIEDDKFYFAINNIDRLKSANSRAKIELKIDTGMHRNGIDMAQVDEAINIIKENNLNLVGVMSHTKSSDDLSSELFWQEKNFDKVLAKFKAFSNIRTHLYNSSAILRNKQSKYTIIRVGIAIYGYNELSYIFNPIKLKPILSLYAVKNTTRYLSFNNRIGYGGDGNNDGVISTYDIGYGDGWLRDTKDIYIDEDIKIIGRVSMDFISINSKDNELCILNDAQKVAKYCNTISYEIVTNLNANIERRII</sequence>
<feature type="domain" description="Alanine racemase C-terminal" evidence="4">
    <location>
        <begin position="219"/>
        <end position="327"/>
    </location>
</feature>
<dbReference type="GO" id="GO:0005829">
    <property type="term" value="C:cytosol"/>
    <property type="evidence" value="ECO:0007669"/>
    <property type="project" value="TreeGrafter"/>
</dbReference>
<gene>
    <name evidence="5" type="ORF">MNB_SV-15-1596</name>
</gene>
<comment type="cofactor">
    <cofactor evidence="1">
        <name>pyridoxal 5'-phosphate</name>
        <dbReference type="ChEBI" id="CHEBI:597326"/>
    </cofactor>
</comment>
<dbReference type="InterPro" id="IPR009006">
    <property type="entry name" value="Ala_racemase/Decarboxylase_C"/>
</dbReference>
<dbReference type="Gene3D" id="3.20.20.10">
    <property type="entry name" value="Alanine racemase"/>
    <property type="match status" value="1"/>
</dbReference>
<protein>
    <submittedName>
        <fullName evidence="5">Alanine racemase</fullName>
        <ecNumber evidence="5">5.1.1.1</ecNumber>
    </submittedName>
</protein>
<accession>A0A1W1EK90</accession>
<dbReference type="AlphaFoldDB" id="A0A1W1EK90"/>
<dbReference type="PROSITE" id="PS00395">
    <property type="entry name" value="ALANINE_RACEMASE"/>
    <property type="match status" value="1"/>
</dbReference>
<dbReference type="EC" id="5.1.1.1" evidence="5"/>
<reference evidence="5" key="1">
    <citation type="submission" date="2016-10" db="EMBL/GenBank/DDBJ databases">
        <authorList>
            <person name="de Groot N.N."/>
        </authorList>
    </citation>
    <scope>NUCLEOTIDE SEQUENCE</scope>
</reference>
<dbReference type="InterPro" id="IPR029066">
    <property type="entry name" value="PLP-binding_barrel"/>
</dbReference>
<dbReference type="PRINTS" id="PR00992">
    <property type="entry name" value="ALARACEMASE"/>
</dbReference>
<dbReference type="EMBL" id="FRYL01000031">
    <property type="protein sequence ID" value="SHO81212.1"/>
    <property type="molecule type" value="Genomic_DNA"/>
</dbReference>
<keyword evidence="3 5" id="KW-0413">Isomerase</keyword>
<keyword evidence="2" id="KW-0663">Pyridoxal phosphate</keyword>
<dbReference type="GO" id="GO:0030170">
    <property type="term" value="F:pyridoxal phosphate binding"/>
    <property type="evidence" value="ECO:0007669"/>
    <property type="project" value="TreeGrafter"/>
</dbReference>
<dbReference type="SMART" id="SM01005">
    <property type="entry name" value="Ala_racemase_C"/>
    <property type="match status" value="1"/>
</dbReference>
<evidence type="ECO:0000313" key="5">
    <source>
        <dbReference type="EMBL" id="SHO81212.1"/>
    </source>
</evidence>
<dbReference type="GO" id="GO:0030632">
    <property type="term" value="P:D-alanine biosynthetic process"/>
    <property type="evidence" value="ECO:0007669"/>
    <property type="project" value="TreeGrafter"/>
</dbReference>
<dbReference type="InterPro" id="IPR020622">
    <property type="entry name" value="Ala_racemase_pyridoxalP-BS"/>
</dbReference>
<evidence type="ECO:0000256" key="1">
    <source>
        <dbReference type="ARBA" id="ARBA00001933"/>
    </source>
</evidence>
<evidence type="ECO:0000256" key="3">
    <source>
        <dbReference type="ARBA" id="ARBA00023235"/>
    </source>
</evidence>
<dbReference type="PANTHER" id="PTHR30511:SF0">
    <property type="entry name" value="ALANINE RACEMASE, CATABOLIC-RELATED"/>
    <property type="match status" value="1"/>
</dbReference>
<evidence type="ECO:0000259" key="4">
    <source>
        <dbReference type="SMART" id="SM01005"/>
    </source>
</evidence>
<dbReference type="NCBIfam" id="NF000791">
    <property type="entry name" value="PRK00053.2-2"/>
    <property type="match status" value="1"/>
</dbReference>
<dbReference type="GO" id="GO:0008784">
    <property type="term" value="F:alanine racemase activity"/>
    <property type="evidence" value="ECO:0007669"/>
    <property type="project" value="UniProtKB-EC"/>
</dbReference>
<dbReference type="InterPro" id="IPR011079">
    <property type="entry name" value="Ala_racemase_C"/>
</dbReference>
<proteinExistence type="predicted"/>
<dbReference type="InterPro" id="IPR000821">
    <property type="entry name" value="Ala_racemase"/>
</dbReference>
<dbReference type="SUPFAM" id="SSF51419">
    <property type="entry name" value="PLP-binding barrel"/>
    <property type="match status" value="1"/>
</dbReference>
<organism evidence="5">
    <name type="scientific">hydrothermal vent metagenome</name>
    <dbReference type="NCBI Taxonomy" id="652676"/>
    <lineage>
        <taxon>unclassified sequences</taxon>
        <taxon>metagenomes</taxon>
        <taxon>ecological metagenomes</taxon>
    </lineage>
</organism>
<evidence type="ECO:0000256" key="2">
    <source>
        <dbReference type="ARBA" id="ARBA00022898"/>
    </source>
</evidence>
<dbReference type="Pfam" id="PF00842">
    <property type="entry name" value="Ala_racemase_C"/>
    <property type="match status" value="1"/>
</dbReference>